<sequence>MFSSLIMGCMTKVVMEMVIPQTLIPLSLFGEQVLIIPSHYLEQIILIVVFVLSMNMHMTLPTPKEWGLDGFERVDVNQADIAPIMSTLVGLPCPVNSVGNLRPEYINMNENMKRDYEAAMKLSENLRSSVLQGLHYFQTYVCNYSWLYWLDGLSSSPFAAILYFHARKYTKKVSSSNEEEFLFGKAPAPPLVKSEDTYCYSTASPPNA</sequence>
<evidence type="ECO:0000313" key="2">
    <source>
        <dbReference type="Proteomes" id="UP001163603"/>
    </source>
</evidence>
<proteinExistence type="predicted"/>
<keyword evidence="2" id="KW-1185">Reference proteome</keyword>
<gene>
    <name evidence="1" type="ORF">Pint_19507</name>
</gene>
<protein>
    <submittedName>
        <fullName evidence="1">Uncharacterized protein</fullName>
    </submittedName>
</protein>
<comment type="caution">
    <text evidence="1">The sequence shown here is derived from an EMBL/GenBank/DDBJ whole genome shotgun (WGS) entry which is preliminary data.</text>
</comment>
<organism evidence="1 2">
    <name type="scientific">Pistacia integerrima</name>
    <dbReference type="NCBI Taxonomy" id="434235"/>
    <lineage>
        <taxon>Eukaryota</taxon>
        <taxon>Viridiplantae</taxon>
        <taxon>Streptophyta</taxon>
        <taxon>Embryophyta</taxon>
        <taxon>Tracheophyta</taxon>
        <taxon>Spermatophyta</taxon>
        <taxon>Magnoliopsida</taxon>
        <taxon>eudicotyledons</taxon>
        <taxon>Gunneridae</taxon>
        <taxon>Pentapetalae</taxon>
        <taxon>rosids</taxon>
        <taxon>malvids</taxon>
        <taxon>Sapindales</taxon>
        <taxon>Anacardiaceae</taxon>
        <taxon>Pistacia</taxon>
    </lineage>
</organism>
<dbReference type="EMBL" id="CM047739">
    <property type="protein sequence ID" value="KAJ0042388.1"/>
    <property type="molecule type" value="Genomic_DNA"/>
</dbReference>
<dbReference type="Proteomes" id="UP001163603">
    <property type="component" value="Chromosome 4"/>
</dbReference>
<evidence type="ECO:0000313" key="1">
    <source>
        <dbReference type="EMBL" id="KAJ0042388.1"/>
    </source>
</evidence>
<name>A0ACC0YUU4_9ROSI</name>
<reference evidence="2" key="1">
    <citation type="journal article" date="2023" name="G3 (Bethesda)">
        <title>Genome assembly and association tests identify interacting loci associated with vigor, precocity, and sex in interspecific pistachio rootstocks.</title>
        <authorList>
            <person name="Palmer W."/>
            <person name="Jacygrad E."/>
            <person name="Sagayaradj S."/>
            <person name="Cavanaugh K."/>
            <person name="Han R."/>
            <person name="Bertier L."/>
            <person name="Beede B."/>
            <person name="Kafkas S."/>
            <person name="Golino D."/>
            <person name="Preece J."/>
            <person name="Michelmore R."/>
        </authorList>
    </citation>
    <scope>NUCLEOTIDE SEQUENCE [LARGE SCALE GENOMIC DNA]</scope>
</reference>
<accession>A0ACC0YUU4</accession>